<proteinExistence type="predicted"/>
<gene>
    <name evidence="1" type="ORF">N3K66_000624</name>
</gene>
<protein>
    <submittedName>
        <fullName evidence="1">Uncharacterized protein</fullName>
    </submittedName>
</protein>
<dbReference type="Proteomes" id="UP001163324">
    <property type="component" value="Chromosome 1"/>
</dbReference>
<name>A0ACC0VE38_9HYPO</name>
<comment type="caution">
    <text evidence="1">The sequence shown here is derived from an EMBL/GenBank/DDBJ whole genome shotgun (WGS) entry which is preliminary data.</text>
</comment>
<organism evidence="1 2">
    <name type="scientific">Trichothecium roseum</name>
    <dbReference type="NCBI Taxonomy" id="47278"/>
    <lineage>
        <taxon>Eukaryota</taxon>
        <taxon>Fungi</taxon>
        <taxon>Dikarya</taxon>
        <taxon>Ascomycota</taxon>
        <taxon>Pezizomycotina</taxon>
        <taxon>Sordariomycetes</taxon>
        <taxon>Hypocreomycetidae</taxon>
        <taxon>Hypocreales</taxon>
        <taxon>Hypocreales incertae sedis</taxon>
        <taxon>Trichothecium</taxon>
    </lineage>
</organism>
<evidence type="ECO:0000313" key="2">
    <source>
        <dbReference type="Proteomes" id="UP001163324"/>
    </source>
</evidence>
<accession>A0ACC0VE38</accession>
<reference evidence="1" key="1">
    <citation type="submission" date="2022-10" db="EMBL/GenBank/DDBJ databases">
        <title>Complete Genome of Trichothecium roseum strain YXFP-22015, a Plant Pathogen Isolated from Citrus.</title>
        <authorList>
            <person name="Wang Y."/>
            <person name="Zhu L."/>
        </authorList>
    </citation>
    <scope>NUCLEOTIDE SEQUENCE</scope>
    <source>
        <strain evidence="1">YXFP-22015</strain>
    </source>
</reference>
<dbReference type="EMBL" id="CM047940">
    <property type="protein sequence ID" value="KAI9904095.1"/>
    <property type="molecule type" value="Genomic_DNA"/>
</dbReference>
<keyword evidence="2" id="KW-1185">Reference proteome</keyword>
<sequence length="366" mass="39300">MNIPFGLVTIVSLATFWPEEEVSGVFSWKSFKRIDFIGSATLLCSSGLLVFAIQQAGSQTFPWSSPAIITALVISFFSGLTFAIWEWKLDHRADKRVEPIFPVKLMHNRVVTFLTGYPYIALCIVLPERFQIVNQESALMAGVHLLPLLGACAVGSFLGGKLSDKKNNTSYTLIASSCLQLLGVGLMLLVSAPTATPPSQYGFQVIFGLGVGLSLSSATILSGIHGSSQRDRASAQGAIAQARVLGGCIGLSICTVIFTTHVNKYLEDHLTDEQLKGLHRSPLSGINLPVDLRDLVKHVYSAAFAQEIKVMVAICGAMVLGSLLTLERHPEPLSRLTEGSNAGAVSRRSSDSGHELGNIATTRETV</sequence>
<evidence type="ECO:0000313" key="1">
    <source>
        <dbReference type="EMBL" id="KAI9904095.1"/>
    </source>
</evidence>